<reference evidence="2 3" key="1">
    <citation type="journal article" date="2019" name="Int. J. Syst. Evol. Microbiol.">
        <title>The Global Catalogue of Microorganisms (GCM) 10K type strain sequencing project: providing services to taxonomists for standard genome sequencing and annotation.</title>
        <authorList>
            <consortium name="The Broad Institute Genomics Platform"/>
            <consortium name="The Broad Institute Genome Sequencing Center for Infectious Disease"/>
            <person name="Wu L."/>
            <person name="Ma J."/>
        </authorList>
    </citation>
    <scope>NUCLEOTIDE SEQUENCE [LARGE SCALE GENOMIC DNA]</scope>
    <source>
        <strain evidence="2 3">JCM 14306</strain>
    </source>
</reference>
<comment type="caution">
    <text evidence="2">The sequence shown here is derived from an EMBL/GenBank/DDBJ whole genome shotgun (WGS) entry which is preliminary data.</text>
</comment>
<dbReference type="InterPro" id="IPR011009">
    <property type="entry name" value="Kinase-like_dom_sf"/>
</dbReference>
<dbReference type="EMBL" id="BAAANE010000015">
    <property type="protein sequence ID" value="GAA1661099.1"/>
    <property type="molecule type" value="Genomic_DNA"/>
</dbReference>
<protein>
    <recommendedName>
        <fullName evidence="1">Aminoglycoside phosphotransferase domain-containing protein</fullName>
    </recommendedName>
</protein>
<dbReference type="InterPro" id="IPR051678">
    <property type="entry name" value="AGP_Transferase"/>
</dbReference>
<accession>A0ABN2FXE0</accession>
<dbReference type="Proteomes" id="UP001501319">
    <property type="component" value="Unassembled WGS sequence"/>
</dbReference>
<evidence type="ECO:0000313" key="2">
    <source>
        <dbReference type="EMBL" id="GAA1661099.1"/>
    </source>
</evidence>
<dbReference type="Gene3D" id="3.90.1200.10">
    <property type="match status" value="1"/>
</dbReference>
<name>A0ABN2FXE0_9ACTN</name>
<keyword evidence="3" id="KW-1185">Reference proteome</keyword>
<organism evidence="2 3">
    <name type="scientific">Kribbella alba</name>
    <dbReference type="NCBI Taxonomy" id="190197"/>
    <lineage>
        <taxon>Bacteria</taxon>
        <taxon>Bacillati</taxon>
        <taxon>Actinomycetota</taxon>
        <taxon>Actinomycetes</taxon>
        <taxon>Propionibacteriales</taxon>
        <taxon>Kribbellaceae</taxon>
        <taxon>Kribbella</taxon>
    </lineage>
</organism>
<feature type="domain" description="Aminoglycoside phosphotransferase" evidence="1">
    <location>
        <begin position="28"/>
        <end position="245"/>
    </location>
</feature>
<dbReference type="PANTHER" id="PTHR21310">
    <property type="entry name" value="AMINOGLYCOSIDE PHOSPHOTRANSFERASE-RELATED-RELATED"/>
    <property type="match status" value="1"/>
</dbReference>
<gene>
    <name evidence="2" type="ORF">GCM10009744_63590</name>
</gene>
<dbReference type="SUPFAM" id="SSF56112">
    <property type="entry name" value="Protein kinase-like (PK-like)"/>
    <property type="match status" value="1"/>
</dbReference>
<evidence type="ECO:0000259" key="1">
    <source>
        <dbReference type="Pfam" id="PF01636"/>
    </source>
</evidence>
<sequence>MTATEALLHEVVASAGLPAVVSFRPVRGHGFDHQILHATLADSRQVVLRHRPQESRPLPLAQARFLAEHDVPAPALLGGNSFATLYEYAPGEMLSALVDEGRVSDDDWRSAGTAFRQLHAVRFPSRLSGIFEADGLILRPRDPVTALHEHLVEAEPILKVNLPVVVAHLPRLHELIDENAEPLRNASTALLHWDVNPANIIVGPAQTTLIDWGDTHVGDPAKEIAALEEHIYLIDRSPQLPAPFYETYGPRPTNTALHRLTGALSWYTEGNFDGWDLEDDLDPALKIKVDAWRAGLAGYLSEMAEHLTAF</sequence>
<dbReference type="RefSeq" id="WP_344116590.1">
    <property type="nucleotide sequence ID" value="NZ_BAAANE010000015.1"/>
</dbReference>
<dbReference type="InterPro" id="IPR002575">
    <property type="entry name" value="Aminoglycoside_PTrfase"/>
</dbReference>
<dbReference type="Pfam" id="PF01636">
    <property type="entry name" value="APH"/>
    <property type="match status" value="1"/>
</dbReference>
<evidence type="ECO:0000313" key="3">
    <source>
        <dbReference type="Proteomes" id="UP001501319"/>
    </source>
</evidence>
<proteinExistence type="predicted"/>